<keyword evidence="1" id="KW-0812">Transmembrane</keyword>
<dbReference type="Proteomes" id="UP001341840">
    <property type="component" value="Unassembled WGS sequence"/>
</dbReference>
<reference evidence="2 3" key="1">
    <citation type="journal article" date="2023" name="Plants (Basel)">
        <title>Bridging the Gap: Combining Genomics and Transcriptomics Approaches to Understand Stylosanthes scabra, an Orphan Legume from the Brazilian Caatinga.</title>
        <authorList>
            <person name="Ferreira-Neto J.R.C."/>
            <person name="da Silva M.D."/>
            <person name="Binneck E."/>
            <person name="de Melo N.F."/>
            <person name="da Silva R.H."/>
            <person name="de Melo A.L.T.M."/>
            <person name="Pandolfi V."/>
            <person name="Bustamante F.O."/>
            <person name="Brasileiro-Vidal A.C."/>
            <person name="Benko-Iseppon A.M."/>
        </authorList>
    </citation>
    <scope>NUCLEOTIDE SEQUENCE [LARGE SCALE GENOMIC DNA]</scope>
    <source>
        <tissue evidence="2">Leaves</tissue>
    </source>
</reference>
<keyword evidence="1" id="KW-0472">Membrane</keyword>
<evidence type="ECO:0000313" key="2">
    <source>
        <dbReference type="EMBL" id="MED6150015.1"/>
    </source>
</evidence>
<dbReference type="EMBL" id="JASCZI010091344">
    <property type="protein sequence ID" value="MED6150015.1"/>
    <property type="molecule type" value="Genomic_DNA"/>
</dbReference>
<sequence>KEKEEPRRGYLNEADRDVERRLESTVGLEATHSAFPVTGLWWLSISLSSFFNFFHSFSFLGFFISSSQPRIWQHVGEEKVKETVRLCFS</sequence>
<keyword evidence="1" id="KW-1133">Transmembrane helix</keyword>
<name>A0ABU6TMI4_9FABA</name>
<feature type="transmembrane region" description="Helical" evidence="1">
    <location>
        <begin position="40"/>
        <end position="64"/>
    </location>
</feature>
<proteinExistence type="predicted"/>
<evidence type="ECO:0000313" key="3">
    <source>
        <dbReference type="Proteomes" id="UP001341840"/>
    </source>
</evidence>
<accession>A0ABU6TMI4</accession>
<gene>
    <name evidence="2" type="ORF">PIB30_068093</name>
</gene>
<protein>
    <submittedName>
        <fullName evidence="2">Uncharacterized protein</fullName>
    </submittedName>
</protein>
<comment type="caution">
    <text evidence="2">The sequence shown here is derived from an EMBL/GenBank/DDBJ whole genome shotgun (WGS) entry which is preliminary data.</text>
</comment>
<organism evidence="2 3">
    <name type="scientific">Stylosanthes scabra</name>
    <dbReference type="NCBI Taxonomy" id="79078"/>
    <lineage>
        <taxon>Eukaryota</taxon>
        <taxon>Viridiplantae</taxon>
        <taxon>Streptophyta</taxon>
        <taxon>Embryophyta</taxon>
        <taxon>Tracheophyta</taxon>
        <taxon>Spermatophyta</taxon>
        <taxon>Magnoliopsida</taxon>
        <taxon>eudicotyledons</taxon>
        <taxon>Gunneridae</taxon>
        <taxon>Pentapetalae</taxon>
        <taxon>rosids</taxon>
        <taxon>fabids</taxon>
        <taxon>Fabales</taxon>
        <taxon>Fabaceae</taxon>
        <taxon>Papilionoideae</taxon>
        <taxon>50 kb inversion clade</taxon>
        <taxon>dalbergioids sensu lato</taxon>
        <taxon>Dalbergieae</taxon>
        <taxon>Pterocarpus clade</taxon>
        <taxon>Stylosanthes</taxon>
    </lineage>
</organism>
<evidence type="ECO:0000256" key="1">
    <source>
        <dbReference type="SAM" id="Phobius"/>
    </source>
</evidence>
<feature type="non-terminal residue" evidence="2">
    <location>
        <position position="1"/>
    </location>
</feature>
<keyword evidence="3" id="KW-1185">Reference proteome</keyword>